<protein>
    <recommendedName>
        <fullName evidence="2">Urease accessory protein UreH-like transmembrane domain-containing protein</fullName>
    </recommendedName>
</protein>
<evidence type="ECO:0000256" key="1">
    <source>
        <dbReference type="SAM" id="Phobius"/>
    </source>
</evidence>
<evidence type="ECO:0000259" key="2">
    <source>
        <dbReference type="Pfam" id="PF13386"/>
    </source>
</evidence>
<accession>A0A1T4QLR1</accession>
<feature type="transmembrane region" description="Helical" evidence="1">
    <location>
        <begin position="152"/>
        <end position="172"/>
    </location>
</feature>
<organism evidence="3 4">
    <name type="scientific">Lysobacter spongiicola DSM 21749</name>
    <dbReference type="NCBI Taxonomy" id="1122188"/>
    <lineage>
        <taxon>Bacteria</taxon>
        <taxon>Pseudomonadati</taxon>
        <taxon>Pseudomonadota</taxon>
        <taxon>Gammaproteobacteria</taxon>
        <taxon>Lysobacterales</taxon>
        <taxon>Lysobacteraceae</taxon>
        <taxon>Novilysobacter</taxon>
    </lineage>
</organism>
<keyword evidence="1" id="KW-1133">Transmembrane helix</keyword>
<keyword evidence="4" id="KW-1185">Reference proteome</keyword>
<gene>
    <name evidence="3" type="ORF">SAMN02745674_01697</name>
</gene>
<reference evidence="3 4" key="1">
    <citation type="submission" date="2017-02" db="EMBL/GenBank/DDBJ databases">
        <authorList>
            <person name="Peterson S.W."/>
        </authorList>
    </citation>
    <scope>NUCLEOTIDE SEQUENCE [LARGE SCALE GENOMIC DNA]</scope>
    <source>
        <strain evidence="3 4">DSM 21749</strain>
    </source>
</reference>
<sequence>MPAAASVGSTDMPIDWLTIGAALVAGLLGGLHCVAMCGGIATGFSAMSPLGGWRIALEPNLGRVLGYVAAGAIAGGLGHGIVEVANLDWLAIGLRAGVGLVLVIAALRLLDRRGRLSFLPRPGGGLWQRLRPLQRRLLPANTTPKRLGLGMLWGWMPCGLSTTLLAAAWLQADARNGALTMAAFGLGTLPVMLPLTWSGMRIGQRLQRGPWRTGAGVLVLAAGLLTIASPWLMQVPALHGVLAALGCLPREV</sequence>
<dbReference type="AlphaFoldDB" id="A0A1T4QLR1"/>
<dbReference type="EMBL" id="FUXP01000005">
    <property type="protein sequence ID" value="SKA04672.1"/>
    <property type="molecule type" value="Genomic_DNA"/>
</dbReference>
<feature type="transmembrane region" description="Helical" evidence="1">
    <location>
        <begin position="178"/>
        <end position="197"/>
    </location>
</feature>
<feature type="transmembrane region" description="Helical" evidence="1">
    <location>
        <begin position="88"/>
        <end position="110"/>
    </location>
</feature>
<evidence type="ECO:0000313" key="4">
    <source>
        <dbReference type="Proteomes" id="UP000190061"/>
    </source>
</evidence>
<dbReference type="PANTHER" id="PTHR42208">
    <property type="entry name" value="HEAVY METAL TRANSPORTER-RELATED"/>
    <property type="match status" value="1"/>
</dbReference>
<keyword evidence="1" id="KW-0472">Membrane</keyword>
<name>A0A1T4QLR1_9GAMM</name>
<dbReference type="InterPro" id="IPR039447">
    <property type="entry name" value="UreH-like_TM_dom"/>
</dbReference>
<keyword evidence="1" id="KW-0812">Transmembrane</keyword>
<feature type="transmembrane region" description="Helical" evidence="1">
    <location>
        <begin position="16"/>
        <end position="44"/>
    </location>
</feature>
<dbReference type="STRING" id="1122188.SAMN02745674_01697"/>
<evidence type="ECO:0000313" key="3">
    <source>
        <dbReference type="EMBL" id="SKA04672.1"/>
    </source>
</evidence>
<dbReference type="PANTHER" id="PTHR42208:SF1">
    <property type="entry name" value="HEAVY METAL TRANSPORTER"/>
    <property type="match status" value="1"/>
</dbReference>
<feature type="transmembrane region" description="Helical" evidence="1">
    <location>
        <begin position="64"/>
        <end position="82"/>
    </location>
</feature>
<feature type="transmembrane region" description="Helical" evidence="1">
    <location>
        <begin position="209"/>
        <end position="232"/>
    </location>
</feature>
<feature type="domain" description="Urease accessory protein UreH-like transmembrane" evidence="2">
    <location>
        <begin position="21"/>
        <end position="224"/>
    </location>
</feature>
<dbReference type="Proteomes" id="UP000190061">
    <property type="component" value="Unassembled WGS sequence"/>
</dbReference>
<proteinExistence type="predicted"/>
<dbReference type="Pfam" id="PF13386">
    <property type="entry name" value="DsbD_2"/>
    <property type="match status" value="1"/>
</dbReference>